<dbReference type="InterPro" id="IPR039460">
    <property type="entry name" value="SUPT7L/Spt7"/>
</dbReference>
<evidence type="ECO:0000256" key="12">
    <source>
        <dbReference type="SAM" id="MobiDB-lite"/>
    </source>
</evidence>
<evidence type="ECO:0000256" key="8">
    <source>
        <dbReference type="ARBA" id="ARBA00065102"/>
    </source>
</evidence>
<dbReference type="GO" id="GO:0000124">
    <property type="term" value="C:SAGA complex"/>
    <property type="evidence" value="ECO:0007669"/>
    <property type="project" value="InterPro"/>
</dbReference>
<dbReference type="SMART" id="SM00576">
    <property type="entry name" value="BTP"/>
    <property type="match status" value="1"/>
</dbReference>
<comment type="subunit">
    <text evidence="8">Component of the STAGA transcription coactivator-HAT complex, at least composed of SUPT3H, SUPT7L, GCN5L2, TAF5L, TAF6L, TADA3L, TAD1L, TAF10, TAF12 and TAF9.</text>
</comment>
<keyword evidence="3" id="KW-0597">Phosphoprotein</keyword>
<protein>
    <recommendedName>
        <fullName evidence="9">STAGA complex 65 subunit gamma</fullName>
    </recommendedName>
    <alternativeName>
        <fullName evidence="11">SPTF-associated factor 65 gamma</fullName>
    </alternativeName>
    <alternativeName>
        <fullName evidence="10">Suppressor of Ty 7-like</fullName>
    </alternativeName>
</protein>
<name>A0A210PLB1_MIZYE</name>
<dbReference type="GO" id="GO:0046982">
    <property type="term" value="F:protein heterodimerization activity"/>
    <property type="evidence" value="ECO:0007669"/>
    <property type="project" value="InterPro"/>
</dbReference>
<evidence type="ECO:0000259" key="13">
    <source>
        <dbReference type="SMART" id="SM00576"/>
    </source>
</evidence>
<evidence type="ECO:0000313" key="15">
    <source>
        <dbReference type="Proteomes" id="UP000242188"/>
    </source>
</evidence>
<evidence type="ECO:0000256" key="10">
    <source>
        <dbReference type="ARBA" id="ARBA00082307"/>
    </source>
</evidence>
<sequence>MTTTTYWGELPNLPDTDSGIAAIEREQMTKPRPMDVEGPRLHQPSSRHHPPTNDPLPSDKFEMDPIVLHTIRLVQHAKKLRQLISSVQQQQEAVKNGESEITYPATPPIPEFTGSLPKHTVQGPVPFMPKETESDFVKGIGDPPPEVDDHACRKLLRRSVAAICAHTGYDSTNESILETLTDITHEYYQQITSHLRTAVDNRLLNGHNGFPDVVEEVFHHVGIGSVTTLHSFYQNHIINYQRNMEQTCQQLFSEYEKLKLPIMIKMETVPVIRIKEEPCSEIQFPVLDENDEINDAEQLLQLEGLSGFEITVEHESTSGLTTEMDSKWQGVKSESTEGGNSSRLSFDVFDEPGSVKPPRTPAQLSEGGDSITDPASIPGSDIMSPPSITSRPSKPKKSRKK</sequence>
<feature type="region of interest" description="Disordered" evidence="12">
    <location>
        <begin position="24"/>
        <end position="60"/>
    </location>
</feature>
<dbReference type="InterPro" id="IPR006565">
    <property type="entry name" value="BTP"/>
</dbReference>
<feature type="compositionally biased region" description="Basic and acidic residues" evidence="12">
    <location>
        <begin position="24"/>
        <end position="40"/>
    </location>
</feature>
<dbReference type="Proteomes" id="UP000242188">
    <property type="component" value="Unassembled WGS sequence"/>
</dbReference>
<dbReference type="STRING" id="6573.A0A210PLB1"/>
<reference evidence="14 15" key="1">
    <citation type="journal article" date="2017" name="Nat. Ecol. Evol.">
        <title>Scallop genome provides insights into evolution of bilaterian karyotype and development.</title>
        <authorList>
            <person name="Wang S."/>
            <person name="Zhang J."/>
            <person name="Jiao W."/>
            <person name="Li J."/>
            <person name="Xun X."/>
            <person name="Sun Y."/>
            <person name="Guo X."/>
            <person name="Huan P."/>
            <person name="Dong B."/>
            <person name="Zhang L."/>
            <person name="Hu X."/>
            <person name="Sun X."/>
            <person name="Wang J."/>
            <person name="Zhao C."/>
            <person name="Wang Y."/>
            <person name="Wang D."/>
            <person name="Huang X."/>
            <person name="Wang R."/>
            <person name="Lv J."/>
            <person name="Li Y."/>
            <person name="Zhang Z."/>
            <person name="Liu B."/>
            <person name="Lu W."/>
            <person name="Hui Y."/>
            <person name="Liang J."/>
            <person name="Zhou Z."/>
            <person name="Hou R."/>
            <person name="Li X."/>
            <person name="Liu Y."/>
            <person name="Li H."/>
            <person name="Ning X."/>
            <person name="Lin Y."/>
            <person name="Zhao L."/>
            <person name="Xing Q."/>
            <person name="Dou J."/>
            <person name="Li Y."/>
            <person name="Mao J."/>
            <person name="Guo H."/>
            <person name="Dou H."/>
            <person name="Li T."/>
            <person name="Mu C."/>
            <person name="Jiang W."/>
            <person name="Fu Q."/>
            <person name="Fu X."/>
            <person name="Miao Y."/>
            <person name="Liu J."/>
            <person name="Yu Q."/>
            <person name="Li R."/>
            <person name="Liao H."/>
            <person name="Li X."/>
            <person name="Kong Y."/>
            <person name="Jiang Z."/>
            <person name="Chourrout D."/>
            <person name="Li R."/>
            <person name="Bao Z."/>
        </authorList>
    </citation>
    <scope>NUCLEOTIDE SEQUENCE [LARGE SCALE GENOMIC DNA]</scope>
    <source>
        <strain evidence="14 15">PY_sf001</strain>
    </source>
</reference>
<accession>A0A210PLB1</accession>
<dbReference type="PANTHER" id="PTHR28598:SF1">
    <property type="entry name" value="STAGA COMPLEX 65 SUBUNIT GAMMA"/>
    <property type="match status" value="1"/>
</dbReference>
<keyword evidence="6" id="KW-0804">Transcription</keyword>
<keyword evidence="4" id="KW-0832">Ubl conjugation</keyword>
<feature type="compositionally biased region" description="Polar residues" evidence="12">
    <location>
        <begin position="332"/>
        <end position="344"/>
    </location>
</feature>
<evidence type="ECO:0000256" key="4">
    <source>
        <dbReference type="ARBA" id="ARBA00022843"/>
    </source>
</evidence>
<evidence type="ECO:0000256" key="1">
    <source>
        <dbReference type="ARBA" id="ARBA00004123"/>
    </source>
</evidence>
<keyword evidence="2" id="KW-1017">Isopeptide bond</keyword>
<dbReference type="EMBL" id="NEDP02005592">
    <property type="protein sequence ID" value="OWF37254.1"/>
    <property type="molecule type" value="Genomic_DNA"/>
</dbReference>
<evidence type="ECO:0000256" key="9">
    <source>
        <dbReference type="ARBA" id="ARBA00074250"/>
    </source>
</evidence>
<dbReference type="GO" id="GO:0003713">
    <property type="term" value="F:transcription coactivator activity"/>
    <property type="evidence" value="ECO:0007669"/>
    <property type="project" value="TreeGrafter"/>
</dbReference>
<comment type="subcellular location">
    <subcellularLocation>
        <location evidence="1">Nucleus</location>
    </subcellularLocation>
</comment>
<evidence type="ECO:0000313" key="14">
    <source>
        <dbReference type="EMBL" id="OWF37254.1"/>
    </source>
</evidence>
<dbReference type="GO" id="GO:0005634">
    <property type="term" value="C:nucleus"/>
    <property type="evidence" value="ECO:0007669"/>
    <property type="project" value="UniProtKB-SubCell"/>
</dbReference>
<evidence type="ECO:0000256" key="5">
    <source>
        <dbReference type="ARBA" id="ARBA00023015"/>
    </source>
</evidence>
<evidence type="ECO:0000256" key="2">
    <source>
        <dbReference type="ARBA" id="ARBA00022499"/>
    </source>
</evidence>
<evidence type="ECO:0000256" key="7">
    <source>
        <dbReference type="ARBA" id="ARBA00023242"/>
    </source>
</evidence>
<evidence type="ECO:0000256" key="3">
    <source>
        <dbReference type="ARBA" id="ARBA00022553"/>
    </source>
</evidence>
<dbReference type="Pfam" id="PF07524">
    <property type="entry name" value="Bromo_TP"/>
    <property type="match status" value="1"/>
</dbReference>
<keyword evidence="5" id="KW-0805">Transcription regulation</keyword>
<feature type="domain" description="Bromodomain associated" evidence="13">
    <location>
        <begin position="149"/>
        <end position="228"/>
    </location>
</feature>
<dbReference type="Gene3D" id="1.10.20.10">
    <property type="entry name" value="Histone, subunit A"/>
    <property type="match status" value="1"/>
</dbReference>
<feature type="region of interest" description="Disordered" evidence="12">
    <location>
        <begin position="316"/>
        <end position="401"/>
    </location>
</feature>
<gene>
    <name evidence="14" type="ORF">KP79_PYT12720</name>
</gene>
<comment type="caution">
    <text evidence="14">The sequence shown here is derived from an EMBL/GenBank/DDBJ whole genome shotgun (WGS) entry which is preliminary data.</text>
</comment>
<dbReference type="OrthoDB" id="6021257at2759"/>
<keyword evidence="15" id="KW-1185">Reference proteome</keyword>
<evidence type="ECO:0000256" key="6">
    <source>
        <dbReference type="ARBA" id="ARBA00023163"/>
    </source>
</evidence>
<dbReference type="InterPro" id="IPR009072">
    <property type="entry name" value="Histone-fold"/>
</dbReference>
<dbReference type="FunFam" id="1.10.20.10:FF:000034">
    <property type="entry name" value="STAGA complex 65 subunit gamma"/>
    <property type="match status" value="1"/>
</dbReference>
<proteinExistence type="predicted"/>
<keyword evidence="7" id="KW-0539">Nucleus</keyword>
<dbReference type="CDD" id="cd06847">
    <property type="entry name" value="HFD_SUPT7L"/>
    <property type="match status" value="1"/>
</dbReference>
<evidence type="ECO:0000256" key="11">
    <source>
        <dbReference type="ARBA" id="ARBA00084075"/>
    </source>
</evidence>
<organism evidence="14 15">
    <name type="scientific">Mizuhopecten yessoensis</name>
    <name type="common">Japanese scallop</name>
    <name type="synonym">Patinopecten yessoensis</name>
    <dbReference type="NCBI Taxonomy" id="6573"/>
    <lineage>
        <taxon>Eukaryota</taxon>
        <taxon>Metazoa</taxon>
        <taxon>Spiralia</taxon>
        <taxon>Lophotrochozoa</taxon>
        <taxon>Mollusca</taxon>
        <taxon>Bivalvia</taxon>
        <taxon>Autobranchia</taxon>
        <taxon>Pteriomorphia</taxon>
        <taxon>Pectinida</taxon>
        <taxon>Pectinoidea</taxon>
        <taxon>Pectinidae</taxon>
        <taxon>Mizuhopecten</taxon>
    </lineage>
</organism>
<dbReference type="PANTHER" id="PTHR28598">
    <property type="entry name" value="STAGA COMPLEX 65 SUBUNIT GAMMA"/>
    <property type="match status" value="1"/>
</dbReference>
<dbReference type="AlphaFoldDB" id="A0A210PLB1"/>